<dbReference type="PROSITE" id="PS51257">
    <property type="entry name" value="PROKAR_LIPOPROTEIN"/>
    <property type="match status" value="1"/>
</dbReference>
<evidence type="ECO:0000313" key="3">
    <source>
        <dbReference type="Proteomes" id="UP001204445"/>
    </source>
</evidence>
<organism evidence="2 3">
    <name type="scientific">Methylohalomonas lacus</name>
    <dbReference type="NCBI Taxonomy" id="398773"/>
    <lineage>
        <taxon>Bacteria</taxon>
        <taxon>Pseudomonadati</taxon>
        <taxon>Pseudomonadota</taxon>
        <taxon>Gammaproteobacteria</taxon>
        <taxon>Methylohalomonadales</taxon>
        <taxon>Methylohalomonadaceae</taxon>
        <taxon>Methylohalomonas</taxon>
    </lineage>
</organism>
<evidence type="ECO:0008006" key="4">
    <source>
        <dbReference type="Google" id="ProtNLM"/>
    </source>
</evidence>
<dbReference type="AlphaFoldDB" id="A0AAE3HMQ4"/>
<name>A0AAE3HMQ4_9GAMM</name>
<protein>
    <recommendedName>
        <fullName evidence="4">Lipoprotein</fullName>
    </recommendedName>
</protein>
<comment type="caution">
    <text evidence="2">The sequence shown here is derived from an EMBL/GenBank/DDBJ whole genome shotgun (WGS) entry which is preliminary data.</text>
</comment>
<sequence>MAQLIRRAGAVLTVTLLLGGCYESPDVTLHEPGEYKGPDDPFLEKAADPEHQEQLQQRLARGQTDR</sequence>
<keyword evidence="3" id="KW-1185">Reference proteome</keyword>
<feature type="compositionally biased region" description="Basic and acidic residues" evidence="1">
    <location>
        <begin position="29"/>
        <end position="53"/>
    </location>
</feature>
<feature type="region of interest" description="Disordered" evidence="1">
    <location>
        <begin position="29"/>
        <end position="66"/>
    </location>
</feature>
<gene>
    <name evidence="2" type="ORF">J2T55_002208</name>
</gene>
<evidence type="ECO:0000313" key="2">
    <source>
        <dbReference type="EMBL" id="MCS3904173.1"/>
    </source>
</evidence>
<accession>A0AAE3HMQ4</accession>
<evidence type="ECO:0000256" key="1">
    <source>
        <dbReference type="SAM" id="MobiDB-lite"/>
    </source>
</evidence>
<dbReference type="Proteomes" id="UP001204445">
    <property type="component" value="Unassembled WGS sequence"/>
</dbReference>
<dbReference type="EMBL" id="JANUCT010000017">
    <property type="protein sequence ID" value="MCS3904173.1"/>
    <property type="molecule type" value="Genomic_DNA"/>
</dbReference>
<reference evidence="2" key="1">
    <citation type="submission" date="2022-08" db="EMBL/GenBank/DDBJ databases">
        <title>Genomic Encyclopedia of Type Strains, Phase III (KMG-III): the genomes of soil and plant-associated and newly described type strains.</title>
        <authorList>
            <person name="Whitman W."/>
        </authorList>
    </citation>
    <scope>NUCLEOTIDE SEQUENCE</scope>
    <source>
        <strain evidence="2">HMT 1</strain>
    </source>
</reference>
<dbReference type="RefSeq" id="WP_259056570.1">
    <property type="nucleotide sequence ID" value="NZ_JANUCT010000017.1"/>
</dbReference>
<proteinExistence type="predicted"/>